<evidence type="ECO:0000256" key="2">
    <source>
        <dbReference type="ARBA" id="ARBA00004694"/>
    </source>
</evidence>
<dbReference type="EMBL" id="CAXITT010000453">
    <property type="protein sequence ID" value="CAL1541811.1"/>
    <property type="molecule type" value="Genomic_DNA"/>
</dbReference>
<feature type="active site" description="Schiff-base intermediate with substrate" evidence="14">
    <location>
        <position position="199"/>
    </location>
</feature>
<evidence type="ECO:0000256" key="18">
    <source>
        <dbReference type="RuleBase" id="RU004161"/>
    </source>
</evidence>
<dbReference type="Proteomes" id="UP001497497">
    <property type="component" value="Unassembled WGS sequence"/>
</dbReference>
<dbReference type="Pfam" id="PF00490">
    <property type="entry name" value="ALAD"/>
    <property type="match status" value="1"/>
</dbReference>
<evidence type="ECO:0000256" key="6">
    <source>
        <dbReference type="ARBA" id="ARBA00022723"/>
    </source>
</evidence>
<dbReference type="NCBIfam" id="NF006762">
    <property type="entry name" value="PRK09283.1"/>
    <property type="match status" value="1"/>
</dbReference>
<dbReference type="SMART" id="SM01004">
    <property type="entry name" value="ALAD"/>
    <property type="match status" value="1"/>
</dbReference>
<evidence type="ECO:0000256" key="4">
    <source>
        <dbReference type="ARBA" id="ARBA00012053"/>
    </source>
</evidence>
<dbReference type="PANTHER" id="PTHR11458:SF0">
    <property type="entry name" value="DELTA-AMINOLEVULINIC ACID DEHYDRATASE"/>
    <property type="match status" value="1"/>
</dbReference>
<keyword evidence="8" id="KW-0350">Heme biosynthesis</keyword>
<feature type="binding site" evidence="16">
    <location>
        <position position="132"/>
    </location>
    <ligand>
        <name>Zn(2+)</name>
        <dbReference type="ChEBI" id="CHEBI:29105"/>
        <label>1</label>
        <note>catalytic</note>
    </ligand>
</feature>
<evidence type="ECO:0000256" key="3">
    <source>
        <dbReference type="ARBA" id="ARBA00008055"/>
    </source>
</evidence>
<dbReference type="PROSITE" id="PS00169">
    <property type="entry name" value="D_ALA_DEHYDRATASE"/>
    <property type="match status" value="1"/>
</dbReference>
<evidence type="ECO:0000256" key="9">
    <source>
        <dbReference type="ARBA" id="ARBA00023239"/>
    </source>
</evidence>
<dbReference type="GO" id="GO:0008270">
    <property type="term" value="F:zinc ion binding"/>
    <property type="evidence" value="ECO:0007669"/>
    <property type="project" value="TreeGrafter"/>
</dbReference>
<evidence type="ECO:0000256" key="11">
    <source>
        <dbReference type="ARBA" id="ARBA00025628"/>
    </source>
</evidence>
<comment type="cofactor">
    <cofactor evidence="1">
        <name>Zn(2+)</name>
        <dbReference type="ChEBI" id="CHEBI:29105"/>
    </cofactor>
</comment>
<name>A0AAV2I7K8_LYMST</name>
<comment type="caution">
    <text evidence="19">The sequence shown here is derived from an EMBL/GenBank/DDBJ whole genome shotgun (WGS) entry which is preliminary data.</text>
</comment>
<dbReference type="InterPro" id="IPR001731">
    <property type="entry name" value="ALAD"/>
</dbReference>
<evidence type="ECO:0000256" key="1">
    <source>
        <dbReference type="ARBA" id="ARBA00001947"/>
    </source>
</evidence>
<evidence type="ECO:0000256" key="7">
    <source>
        <dbReference type="ARBA" id="ARBA00022833"/>
    </source>
</evidence>
<evidence type="ECO:0000256" key="16">
    <source>
        <dbReference type="PIRSR" id="PIRSR001415-4"/>
    </source>
</evidence>
<comment type="pathway">
    <text evidence="2">Porphyrin-containing compound metabolism; protoporphyrin-IX biosynthesis; coproporphyrinogen-III from 5-aminolevulinate: step 1/4.</text>
</comment>
<dbReference type="GO" id="GO:0005829">
    <property type="term" value="C:cytosol"/>
    <property type="evidence" value="ECO:0007669"/>
    <property type="project" value="TreeGrafter"/>
</dbReference>
<evidence type="ECO:0000256" key="13">
    <source>
        <dbReference type="ARBA" id="ARBA00047651"/>
    </source>
</evidence>
<accession>A0AAV2I7K8</accession>
<dbReference type="EC" id="4.2.1.24" evidence="4 17"/>
<dbReference type="InterPro" id="IPR030656">
    <property type="entry name" value="ALAD_AS"/>
</dbReference>
<proteinExistence type="inferred from homology"/>
<reference evidence="19 20" key="1">
    <citation type="submission" date="2024-04" db="EMBL/GenBank/DDBJ databases">
        <authorList>
            <consortium name="Genoscope - CEA"/>
            <person name="William W."/>
        </authorList>
    </citation>
    <scope>NUCLEOTIDE SEQUENCE [LARGE SCALE GENOMIC DNA]</scope>
</reference>
<keyword evidence="10 17" id="KW-0627">Porphyrin biosynthesis</keyword>
<dbReference type="AlphaFoldDB" id="A0AAV2I7K8"/>
<evidence type="ECO:0000256" key="15">
    <source>
        <dbReference type="PIRSR" id="PIRSR001415-2"/>
    </source>
</evidence>
<dbReference type="GO" id="GO:0004655">
    <property type="term" value="F:porphobilinogen synthase activity"/>
    <property type="evidence" value="ECO:0007669"/>
    <property type="project" value="UniProtKB-EC"/>
</dbReference>
<evidence type="ECO:0000256" key="5">
    <source>
        <dbReference type="ARBA" id="ARBA00020771"/>
    </source>
</evidence>
<feature type="binding site" evidence="15">
    <location>
        <position position="279"/>
    </location>
    <ligand>
        <name>5-aminolevulinate</name>
        <dbReference type="ChEBI" id="CHEBI:356416"/>
        <label>2</label>
    </ligand>
</feature>
<evidence type="ECO:0000256" key="12">
    <source>
        <dbReference type="ARBA" id="ARBA00025861"/>
    </source>
</evidence>
<dbReference type="InterPro" id="IPR013785">
    <property type="entry name" value="Aldolase_TIM"/>
</dbReference>
<dbReference type="PANTHER" id="PTHR11458">
    <property type="entry name" value="DELTA-AMINOLEVULINIC ACID DEHYDRATASE"/>
    <property type="match status" value="1"/>
</dbReference>
<evidence type="ECO:0000313" key="19">
    <source>
        <dbReference type="EMBL" id="CAL1541811.1"/>
    </source>
</evidence>
<keyword evidence="9 17" id="KW-0456">Lyase</keyword>
<keyword evidence="6" id="KW-0479">Metal-binding</keyword>
<protein>
    <recommendedName>
        <fullName evidence="5 17">Delta-aminolevulinic acid dehydratase</fullName>
        <ecNumber evidence="4 17">4.2.1.24</ecNumber>
    </recommendedName>
</protein>
<feature type="binding site" evidence="15">
    <location>
        <position position="318"/>
    </location>
    <ligand>
        <name>5-aminolevulinate</name>
        <dbReference type="ChEBI" id="CHEBI:356416"/>
        <label>2</label>
    </ligand>
</feature>
<evidence type="ECO:0000256" key="14">
    <source>
        <dbReference type="PIRSR" id="PIRSR001415-1"/>
    </source>
</evidence>
<feature type="binding site" evidence="15">
    <location>
        <position position="221"/>
    </location>
    <ligand>
        <name>5-aminolevulinate</name>
        <dbReference type="ChEBI" id="CHEBI:356416"/>
        <label>1</label>
    </ligand>
</feature>
<feature type="binding site" evidence="16">
    <location>
        <position position="223"/>
    </location>
    <ligand>
        <name>Zn(2+)</name>
        <dbReference type="ChEBI" id="CHEBI:29105"/>
        <label>2</label>
    </ligand>
</feature>
<comment type="similarity">
    <text evidence="3 18">Belongs to the ALAD family.</text>
</comment>
<evidence type="ECO:0000256" key="10">
    <source>
        <dbReference type="ARBA" id="ARBA00023244"/>
    </source>
</evidence>
<sequence length="334" mass="36545">MADHAILHSGYHHPTLRTWQSLGTTITPDNLMYPLFIVDDPNAVQEIKSMPDQRRYGVNRLQEAVGPLVEKGLKAVLLFGVPENLVKDEKGTAADAPDTPVIEAIKVLRKAFPSLLIACDVCLCPYTSHGHCGYLRPDGTIDNEPSIERLSEIAVAYARAGCHVIAPSDMMDGRIGAIKKALFSNGFGNTVSVMSYSAKFASSFYGPFRDAAKSAPAFGDRKCYQLPHGAIGLAERAADRDVAEGADFLMVKPGLAYLDVVRLIKQKYPTHPMAIYHVSGEYAMLYHAAVAGAFDLKAAVMETLQCMRRAGVDILITYFTPHVLEWLSNESKSR</sequence>
<dbReference type="PIRSF" id="PIRSF001415">
    <property type="entry name" value="Porphbilin_synth"/>
    <property type="match status" value="1"/>
</dbReference>
<feature type="active site" description="Schiff-base intermediate with substrate" evidence="14">
    <location>
        <position position="252"/>
    </location>
</feature>
<dbReference type="SUPFAM" id="SSF51569">
    <property type="entry name" value="Aldolase"/>
    <property type="match status" value="1"/>
</dbReference>
<dbReference type="GO" id="GO:0006783">
    <property type="term" value="P:heme biosynthetic process"/>
    <property type="evidence" value="ECO:0007669"/>
    <property type="project" value="UniProtKB-KW"/>
</dbReference>
<evidence type="ECO:0000256" key="8">
    <source>
        <dbReference type="ARBA" id="ARBA00023133"/>
    </source>
</evidence>
<feature type="binding site" evidence="16">
    <location>
        <position position="124"/>
    </location>
    <ligand>
        <name>Zn(2+)</name>
        <dbReference type="ChEBI" id="CHEBI:29105"/>
        <label>1</label>
        <note>catalytic</note>
    </ligand>
</feature>
<comment type="subunit">
    <text evidence="12">Homooctamer; active form. Homohexamer; low activity form.</text>
</comment>
<feature type="binding site" evidence="16">
    <location>
        <position position="122"/>
    </location>
    <ligand>
        <name>Zn(2+)</name>
        <dbReference type="ChEBI" id="CHEBI:29105"/>
        <label>1</label>
        <note>catalytic</note>
    </ligand>
</feature>
<dbReference type="CDD" id="cd04824">
    <property type="entry name" value="eu_ALAD_PBGS_cysteine_rich"/>
    <property type="match status" value="1"/>
</dbReference>
<keyword evidence="20" id="KW-1185">Reference proteome</keyword>
<dbReference type="Gene3D" id="3.20.20.70">
    <property type="entry name" value="Aldolase class I"/>
    <property type="match status" value="1"/>
</dbReference>
<feature type="binding site" evidence="15">
    <location>
        <position position="209"/>
    </location>
    <ligand>
        <name>5-aminolevulinate</name>
        <dbReference type="ChEBI" id="CHEBI:356416"/>
        <label>1</label>
    </ligand>
</feature>
<keyword evidence="7" id="KW-0862">Zinc</keyword>
<feature type="binding site" evidence="16">
    <location>
        <position position="131"/>
    </location>
    <ligand>
        <name>Zn(2+)</name>
        <dbReference type="ChEBI" id="CHEBI:29105"/>
        <label>2</label>
    </ligand>
</feature>
<dbReference type="FunFam" id="3.20.20.70:FF:000048">
    <property type="entry name" value="Delta-aminolevulinic acid dehydratase"/>
    <property type="match status" value="1"/>
</dbReference>
<evidence type="ECO:0000256" key="17">
    <source>
        <dbReference type="RuleBase" id="RU000515"/>
    </source>
</evidence>
<comment type="function">
    <text evidence="11">Catalyzes an early step in the biosynthesis of tetrapyrroles. Binds two molecules of 5-aminolevulinate per subunit, each at a distinct site, and catalyzes their condensation to form porphobilinogen.</text>
</comment>
<organism evidence="19 20">
    <name type="scientific">Lymnaea stagnalis</name>
    <name type="common">Great pond snail</name>
    <name type="synonym">Helix stagnalis</name>
    <dbReference type="NCBI Taxonomy" id="6523"/>
    <lineage>
        <taxon>Eukaryota</taxon>
        <taxon>Metazoa</taxon>
        <taxon>Spiralia</taxon>
        <taxon>Lophotrochozoa</taxon>
        <taxon>Mollusca</taxon>
        <taxon>Gastropoda</taxon>
        <taxon>Heterobranchia</taxon>
        <taxon>Euthyneura</taxon>
        <taxon>Panpulmonata</taxon>
        <taxon>Hygrophila</taxon>
        <taxon>Lymnaeoidea</taxon>
        <taxon>Lymnaeidae</taxon>
        <taxon>Lymnaea</taxon>
    </lineage>
</organism>
<comment type="catalytic activity">
    <reaction evidence="13 17">
        <text>2 5-aminolevulinate = porphobilinogen + 2 H2O + H(+)</text>
        <dbReference type="Rhea" id="RHEA:24064"/>
        <dbReference type="ChEBI" id="CHEBI:15377"/>
        <dbReference type="ChEBI" id="CHEBI:15378"/>
        <dbReference type="ChEBI" id="CHEBI:58126"/>
        <dbReference type="ChEBI" id="CHEBI:356416"/>
        <dbReference type="EC" id="4.2.1.24"/>
    </reaction>
</comment>
<dbReference type="PRINTS" id="PR00144">
    <property type="entry name" value="DALDHYDRTASE"/>
</dbReference>
<evidence type="ECO:0000313" key="20">
    <source>
        <dbReference type="Proteomes" id="UP001497497"/>
    </source>
</evidence>
<gene>
    <name evidence="19" type="ORF">GSLYS_00015417001</name>
</gene>